<dbReference type="GO" id="GO:0051015">
    <property type="term" value="F:actin filament binding"/>
    <property type="evidence" value="ECO:0000318"/>
    <property type="project" value="GO_Central"/>
</dbReference>
<dbReference type="AlphaFoldDB" id="A0A022QEL7"/>
<dbReference type="KEGG" id="egt:105970255"/>
<evidence type="ECO:0000313" key="3">
    <source>
        <dbReference type="EMBL" id="EYU26416.1"/>
    </source>
</evidence>
<evidence type="ECO:0000256" key="1">
    <source>
        <dbReference type="SAM" id="MobiDB-lite"/>
    </source>
</evidence>
<dbReference type="Gene3D" id="3.40.30.10">
    <property type="entry name" value="Glutaredoxin"/>
    <property type="match status" value="1"/>
</dbReference>
<protein>
    <recommendedName>
        <fullName evidence="2">Glutaredoxin domain-containing protein</fullName>
    </recommendedName>
</protein>
<dbReference type="OrthoDB" id="423313at2759"/>
<evidence type="ECO:0000259" key="2">
    <source>
        <dbReference type="Pfam" id="PF00462"/>
    </source>
</evidence>
<evidence type="ECO:0000313" key="4">
    <source>
        <dbReference type="Proteomes" id="UP000030748"/>
    </source>
</evidence>
<dbReference type="STRING" id="4155.A0A022QEL7"/>
<feature type="region of interest" description="Disordered" evidence="1">
    <location>
        <begin position="35"/>
        <end position="149"/>
    </location>
</feature>
<dbReference type="PANTHER" id="PTHR45669:SF7">
    <property type="entry name" value="F1N19.7"/>
    <property type="match status" value="1"/>
</dbReference>
<feature type="compositionally biased region" description="Low complexity" evidence="1">
    <location>
        <begin position="95"/>
        <end position="114"/>
    </location>
</feature>
<feature type="compositionally biased region" description="Basic and acidic residues" evidence="1">
    <location>
        <begin position="74"/>
        <end position="86"/>
    </location>
</feature>
<gene>
    <name evidence="3" type="ORF">MIMGU_mgv1a024000mg</name>
</gene>
<dbReference type="PhylomeDB" id="A0A022QEL7"/>
<dbReference type="EMBL" id="KI631693">
    <property type="protein sequence ID" value="EYU26416.1"/>
    <property type="molecule type" value="Genomic_DNA"/>
</dbReference>
<dbReference type="InterPro" id="IPR002109">
    <property type="entry name" value="Glutaredoxin"/>
</dbReference>
<dbReference type="PROSITE" id="PS51354">
    <property type="entry name" value="GLUTAREDOXIN_2"/>
    <property type="match status" value="1"/>
</dbReference>
<dbReference type="Pfam" id="PF00462">
    <property type="entry name" value="Glutaredoxin"/>
    <property type="match status" value="1"/>
</dbReference>
<dbReference type="GO" id="GO:0005884">
    <property type="term" value="C:actin filament"/>
    <property type="evidence" value="ECO:0000318"/>
    <property type="project" value="GO_Central"/>
</dbReference>
<reference evidence="3 4" key="1">
    <citation type="journal article" date="2013" name="Proc. Natl. Acad. Sci. U.S.A.">
        <title>Fine-scale variation in meiotic recombination in Mimulus inferred from population shotgun sequencing.</title>
        <authorList>
            <person name="Hellsten U."/>
            <person name="Wright K.M."/>
            <person name="Jenkins J."/>
            <person name="Shu S."/>
            <person name="Yuan Y."/>
            <person name="Wessler S.R."/>
            <person name="Schmutz J."/>
            <person name="Willis J.H."/>
            <person name="Rokhsar D.S."/>
        </authorList>
    </citation>
    <scope>NUCLEOTIDE SEQUENCE [LARGE SCALE GENOMIC DNA]</scope>
    <source>
        <strain evidence="4">cv. DUN x IM62</strain>
    </source>
</reference>
<feature type="domain" description="Glutaredoxin" evidence="2">
    <location>
        <begin position="222"/>
        <end position="290"/>
    </location>
</feature>
<dbReference type="FunFam" id="3.40.30.10:FF:000273">
    <property type="entry name" value="Glutaredoxin family protein"/>
    <property type="match status" value="1"/>
</dbReference>
<accession>A0A022QEL7</accession>
<dbReference type="PANTHER" id="PTHR45669">
    <property type="entry name" value="GLUTAREDOXIN DOMAIN-CONTAINING CYSTEINE-RICH PROTEIN CG12206-RELATED"/>
    <property type="match status" value="1"/>
</dbReference>
<dbReference type="GO" id="GO:0051017">
    <property type="term" value="P:actin filament bundle assembly"/>
    <property type="evidence" value="ECO:0000318"/>
    <property type="project" value="GO_Central"/>
</dbReference>
<dbReference type="InterPro" id="IPR036249">
    <property type="entry name" value="Thioredoxin-like_sf"/>
</dbReference>
<dbReference type="OMA" id="NAIQEPW"/>
<sequence length="369" mass="39979">MGCASSKRIEDAIVVYRPPPSSFAVFDVNSIEEPWLKGGGAAESDSEEEEEEKHSHVPAPILEKLNAIEGAPRSWDEVSKALEDFKAAPPPPTAPVSSPKKSPAAAPANDSPAAARRKLSRKSFSFHTLEELEAKPTTTTTKTTESKRVDSPWNHELKRFNSARTESAKSGEVVVPKSLRENIFILKDKMEREKGGKAGGFVRPDPLADFEENCPPGGGDAVVVYTTSLRGVRRTHEDCQRVRQLMETHQVVFDERDVAMDGGFLTELRELLGEGAAAAVPRVFVKGRYVGGVEEVVGLNETGRLSRILNWAKVERGAGRVGCAGCGGARFVPCLECGGSCKVVVEGKKERERCGVCNENGLVHCPICI</sequence>
<dbReference type="SUPFAM" id="SSF52833">
    <property type="entry name" value="Thioredoxin-like"/>
    <property type="match status" value="1"/>
</dbReference>
<organism evidence="3 4">
    <name type="scientific">Erythranthe guttata</name>
    <name type="common">Yellow monkey flower</name>
    <name type="synonym">Mimulus guttatus</name>
    <dbReference type="NCBI Taxonomy" id="4155"/>
    <lineage>
        <taxon>Eukaryota</taxon>
        <taxon>Viridiplantae</taxon>
        <taxon>Streptophyta</taxon>
        <taxon>Embryophyta</taxon>
        <taxon>Tracheophyta</taxon>
        <taxon>Spermatophyta</taxon>
        <taxon>Magnoliopsida</taxon>
        <taxon>eudicotyledons</taxon>
        <taxon>Gunneridae</taxon>
        <taxon>Pentapetalae</taxon>
        <taxon>asterids</taxon>
        <taxon>lamiids</taxon>
        <taxon>Lamiales</taxon>
        <taxon>Phrymaceae</taxon>
        <taxon>Erythranthe</taxon>
    </lineage>
</organism>
<dbReference type="CDD" id="cd03031">
    <property type="entry name" value="GRX_GRX_like"/>
    <property type="match status" value="1"/>
</dbReference>
<dbReference type="Proteomes" id="UP000030748">
    <property type="component" value="Unassembled WGS sequence"/>
</dbReference>
<name>A0A022QEL7_ERYGU</name>
<dbReference type="Pfam" id="PF23733">
    <property type="entry name" value="GRXCR1-2_C"/>
    <property type="match status" value="1"/>
</dbReference>
<proteinExistence type="predicted"/>
<dbReference type="eggNOG" id="KOG2824">
    <property type="taxonomic scope" value="Eukaryota"/>
</dbReference>
<keyword evidence="4" id="KW-1185">Reference proteome</keyword>